<feature type="region of interest" description="Disordered" evidence="11">
    <location>
        <begin position="518"/>
        <end position="620"/>
    </location>
</feature>
<dbReference type="Proteomes" id="UP000298327">
    <property type="component" value="Unassembled WGS sequence"/>
</dbReference>
<dbReference type="SMART" id="SM00240">
    <property type="entry name" value="FHA"/>
    <property type="match status" value="1"/>
</dbReference>
<dbReference type="CDD" id="cd00060">
    <property type="entry name" value="FHA"/>
    <property type="match status" value="1"/>
</dbReference>
<comment type="similarity">
    <text evidence="1">Belongs to the protein kinase superfamily. CAMK Ser/Thr protein kinase family. CHEK2 subfamily.</text>
</comment>
<feature type="region of interest" description="Disordered" evidence="11">
    <location>
        <begin position="683"/>
        <end position="711"/>
    </location>
</feature>
<feature type="region of interest" description="Disordered" evidence="11">
    <location>
        <begin position="1"/>
        <end position="36"/>
    </location>
</feature>
<feature type="active site" description="Proton acceptor" evidence="7">
    <location>
        <position position="307"/>
    </location>
</feature>
<evidence type="ECO:0000256" key="8">
    <source>
        <dbReference type="PIRSR" id="PIRSR630616-2"/>
    </source>
</evidence>
<feature type="binding site" evidence="8">
    <location>
        <position position="329"/>
    </location>
    <ligand>
        <name>ATP</name>
        <dbReference type="ChEBI" id="CHEBI:30616"/>
    </ligand>
</feature>
<evidence type="ECO:0000259" key="13">
    <source>
        <dbReference type="PROSITE" id="PS50011"/>
    </source>
</evidence>
<accession>A0A4Y9YBS4</accession>
<dbReference type="PROSITE" id="PS50006">
    <property type="entry name" value="FHA_DOMAIN"/>
    <property type="match status" value="1"/>
</dbReference>
<dbReference type="InterPro" id="IPR017441">
    <property type="entry name" value="Protein_kinase_ATP_BS"/>
</dbReference>
<evidence type="ECO:0000256" key="10">
    <source>
        <dbReference type="PROSITE-ProRule" id="PRU10141"/>
    </source>
</evidence>
<dbReference type="InterPro" id="IPR011009">
    <property type="entry name" value="Kinase-like_dom_sf"/>
</dbReference>
<evidence type="ECO:0000259" key="12">
    <source>
        <dbReference type="PROSITE" id="PS50006"/>
    </source>
</evidence>
<evidence type="ECO:0000313" key="14">
    <source>
        <dbReference type="EMBL" id="TFY59338.1"/>
    </source>
</evidence>
<name>A0A4Y9YBS4_9AGAM</name>
<organism evidence="14 15">
    <name type="scientific">Dentipellis fragilis</name>
    <dbReference type="NCBI Taxonomy" id="205917"/>
    <lineage>
        <taxon>Eukaryota</taxon>
        <taxon>Fungi</taxon>
        <taxon>Dikarya</taxon>
        <taxon>Basidiomycota</taxon>
        <taxon>Agaricomycotina</taxon>
        <taxon>Agaricomycetes</taxon>
        <taxon>Russulales</taxon>
        <taxon>Hericiaceae</taxon>
        <taxon>Dentipellis</taxon>
    </lineage>
</organism>
<dbReference type="InterPro" id="IPR008984">
    <property type="entry name" value="SMAD_FHA_dom_sf"/>
</dbReference>
<gene>
    <name evidence="14" type="ORF">EVG20_g7828</name>
</gene>
<dbReference type="OrthoDB" id="10252171at2759"/>
<dbReference type="AlphaFoldDB" id="A0A4Y9YBS4"/>
<dbReference type="FunFam" id="1.10.510.10:FF:000571">
    <property type="entry name" value="Maternal embryonic leucine zipper kinase"/>
    <property type="match status" value="1"/>
</dbReference>
<comment type="caution">
    <text evidence="14">The sequence shown here is derived from an EMBL/GenBank/DDBJ whole genome shotgun (WGS) entry which is preliminary data.</text>
</comment>
<evidence type="ECO:0000256" key="4">
    <source>
        <dbReference type="ARBA" id="ARBA00022741"/>
    </source>
</evidence>
<evidence type="ECO:0000256" key="1">
    <source>
        <dbReference type="ARBA" id="ARBA00005575"/>
    </source>
</evidence>
<evidence type="ECO:0000256" key="2">
    <source>
        <dbReference type="ARBA" id="ARBA00022527"/>
    </source>
</evidence>
<dbReference type="GO" id="GO:0004674">
    <property type="term" value="F:protein serine/threonine kinase activity"/>
    <property type="evidence" value="ECO:0007669"/>
    <property type="project" value="UniProtKB-KW"/>
</dbReference>
<evidence type="ECO:0000256" key="9">
    <source>
        <dbReference type="PIRSR" id="PIRSR630616-3"/>
    </source>
</evidence>
<feature type="cross-link" description="Glycyl lysine isopeptide (Lys-Gly) (interchain with G-Cter in SUMO2)" evidence="9">
    <location>
        <position position="309"/>
    </location>
</feature>
<keyword evidence="5" id="KW-0418">Kinase</keyword>
<dbReference type="PROSITE" id="PS50011">
    <property type="entry name" value="PROTEIN_KINASE_DOM"/>
    <property type="match status" value="1"/>
</dbReference>
<dbReference type="Gene3D" id="1.10.510.10">
    <property type="entry name" value="Transferase(Phosphotransferase) domain 1"/>
    <property type="match status" value="1"/>
</dbReference>
<dbReference type="FunFam" id="3.30.200.20:FF:000042">
    <property type="entry name" value="Aurora kinase A"/>
    <property type="match status" value="1"/>
</dbReference>
<feature type="compositionally biased region" description="Low complexity" evidence="11">
    <location>
        <begin position="15"/>
        <end position="36"/>
    </location>
</feature>
<feature type="compositionally biased region" description="Low complexity" evidence="11">
    <location>
        <begin position="575"/>
        <end position="590"/>
    </location>
</feature>
<evidence type="ECO:0000256" key="5">
    <source>
        <dbReference type="ARBA" id="ARBA00022777"/>
    </source>
</evidence>
<keyword evidence="6 8" id="KW-0067">ATP-binding</keyword>
<evidence type="ECO:0000313" key="15">
    <source>
        <dbReference type="Proteomes" id="UP000298327"/>
    </source>
</evidence>
<dbReference type="Gene3D" id="2.60.200.20">
    <property type="match status" value="1"/>
</dbReference>
<feature type="domain" description="Protein kinase" evidence="13">
    <location>
        <begin position="175"/>
        <end position="446"/>
    </location>
</feature>
<sequence>MDPPQAPNVQDGAPSASYESQQQTQQTQATQLTQYSTQSENTSHLFGCLTPCNPHPLSRQLRMDFLKISPEITIGRGVGLNHFVLPGMKISNIHCKVAWDGVEDRQGVATIIDMSSNGTFINGQKIPKGIPRSIRDGNEIAFGTLHVSDRPEEDYRYIYRHLAGEPAVDGIHAKYELGQHLGSGSFASVMRARSLQTGEWFAVKIIHFSKLQKSSNMTALGREISILETLEHPNICNLYEVFRENNHSDIFLVIELVEGGDLLNYILKEQADKLRDGGLSEGISRHITRQICDAMAYIHSRNITHRDLKPEASIYLARVGQFTDCLVADFGLAKAVDSMTMLRTMCGTPSYLAPEVVNQVDASGYDHLVDSWSVGVIVYSMLTGASPFEEDSALPITDRIREREVNWRILTDTGASELAHDFIHRLLETDPKKRMTMPAALEHPWLASVDGDTWQTQPPAESSLSSIDPDASMLSSFPSDESMDMDGGATYGMDAAPTGAANGGAEILAREEEAIVAGSSSGSEEADEDAMVQSPVRGGKRTRAGAREPLGPIGEETNVGERKAKRGRVDPPMTPAKKGAAKAKASPAVATRKGKMADEEAVATPPSDSPLKVTGHDSDDGLSRKSVIVSLFRSRNKEDSSMFLRSGKSIDDIPPELLLEIFTIVRYNWIPANLYYPYPDSDEAEDLGSASAPSDDIDEESISVSQSTPEVSTPVLDPLQESHGQFLDSLQEASMALLVSGFLQEAPEPQLCSLEDGMEVALGWIVITHVCHRWRQVAINSASLWSYLSLALGVRWAEEMLRRAKGLGIHYIRGDLPTFDSDALLAYEASFLSQHLEKIEELYLNSIDFSELEMVLDESPCPRVASRLRVLLLVPESEVEWEDGSPILSCSMPHLRDLTIKHGCIPWTANIFGGLVHLNLGFGSDDISPPYTPLICVLQDTAPSLETLALNMYPGHSPSAEKVDDCGHSAVNLPHLTLFDLSGDPSFIVILFRCLRIPHQSQLNLKPHIWNGAKDPYHSDLLQIMQRRINEMPPSQPVSHIQICQRVSVSFWPYPSLDSSSKPLHIFSLCMRCRSDDFPTWMIEYFFSRLQFPNLISVELDLSHICRDDTLEFPVFAYWQNLRSLSLCGVKTLHHLSEHLHSDSVLSSLETLSLSEAWNDDLPEHPKTWKDLLPDVQTFLTNGKLSRRLQSIALLSHETNLSFSLSNTLQADFPNVTVQRLLPSY</sequence>
<protein>
    <submittedName>
        <fullName evidence="14">Uncharacterized protein</fullName>
    </submittedName>
</protein>
<dbReference type="InterPro" id="IPR030616">
    <property type="entry name" value="Aur-like"/>
</dbReference>
<dbReference type="SUPFAM" id="SSF49879">
    <property type="entry name" value="SMAD/FHA domain"/>
    <property type="match status" value="1"/>
</dbReference>
<keyword evidence="2" id="KW-0723">Serine/threonine-protein kinase</keyword>
<dbReference type="STRING" id="205917.A0A4Y9YBS4"/>
<keyword evidence="3" id="KW-0808">Transferase</keyword>
<evidence type="ECO:0000256" key="6">
    <source>
        <dbReference type="ARBA" id="ARBA00022840"/>
    </source>
</evidence>
<evidence type="ECO:0000256" key="3">
    <source>
        <dbReference type="ARBA" id="ARBA00022679"/>
    </source>
</evidence>
<dbReference type="EMBL" id="SEOQ01000625">
    <property type="protein sequence ID" value="TFY59338.1"/>
    <property type="molecule type" value="Genomic_DNA"/>
</dbReference>
<dbReference type="Pfam" id="PF00069">
    <property type="entry name" value="Pkinase"/>
    <property type="match status" value="1"/>
</dbReference>
<dbReference type="InterPro" id="IPR000719">
    <property type="entry name" value="Prot_kinase_dom"/>
</dbReference>
<proteinExistence type="inferred from homology"/>
<evidence type="ECO:0000256" key="11">
    <source>
        <dbReference type="SAM" id="MobiDB-lite"/>
    </source>
</evidence>
<keyword evidence="15" id="KW-1185">Reference proteome</keyword>
<dbReference type="Pfam" id="PF00498">
    <property type="entry name" value="FHA"/>
    <property type="match status" value="1"/>
</dbReference>
<dbReference type="SUPFAM" id="SSF56112">
    <property type="entry name" value="Protein kinase-like (PK-like)"/>
    <property type="match status" value="1"/>
</dbReference>
<feature type="domain" description="FHA" evidence="12">
    <location>
        <begin position="72"/>
        <end position="126"/>
    </location>
</feature>
<dbReference type="PANTHER" id="PTHR24350">
    <property type="entry name" value="SERINE/THREONINE-PROTEIN KINASE IAL-RELATED"/>
    <property type="match status" value="1"/>
</dbReference>
<keyword evidence="4 8" id="KW-0547">Nucleotide-binding</keyword>
<dbReference type="InterPro" id="IPR000253">
    <property type="entry name" value="FHA_dom"/>
</dbReference>
<dbReference type="GO" id="GO:0005524">
    <property type="term" value="F:ATP binding"/>
    <property type="evidence" value="ECO:0007669"/>
    <property type="project" value="UniProtKB-UniRule"/>
</dbReference>
<dbReference type="PROSITE" id="PS00107">
    <property type="entry name" value="PROTEIN_KINASE_ATP"/>
    <property type="match status" value="1"/>
</dbReference>
<feature type="binding site" evidence="8 10">
    <location>
        <position position="204"/>
    </location>
    <ligand>
        <name>ATP</name>
        <dbReference type="ChEBI" id="CHEBI:30616"/>
    </ligand>
</feature>
<reference evidence="14 15" key="1">
    <citation type="submission" date="2019-02" db="EMBL/GenBank/DDBJ databases">
        <title>Genome sequencing of the rare red list fungi Dentipellis fragilis.</title>
        <authorList>
            <person name="Buettner E."/>
            <person name="Kellner H."/>
        </authorList>
    </citation>
    <scope>NUCLEOTIDE SEQUENCE [LARGE SCALE GENOMIC DNA]</scope>
    <source>
        <strain evidence="14 15">DSM 105465</strain>
    </source>
</reference>
<evidence type="ECO:0000256" key="7">
    <source>
        <dbReference type="PIRSR" id="PIRSR630616-1"/>
    </source>
</evidence>